<dbReference type="AlphaFoldDB" id="A0A8T2QC05"/>
<dbReference type="EMBL" id="CM035441">
    <property type="protein sequence ID" value="KAH7281196.1"/>
    <property type="molecule type" value="Genomic_DNA"/>
</dbReference>
<keyword evidence="2" id="KW-1185">Reference proteome</keyword>
<protein>
    <submittedName>
        <fullName evidence="1">Uncharacterized protein</fullName>
    </submittedName>
</protein>
<gene>
    <name evidence="1" type="ORF">KP509_36G035000</name>
</gene>
<proteinExistence type="predicted"/>
<evidence type="ECO:0000313" key="2">
    <source>
        <dbReference type="Proteomes" id="UP000825935"/>
    </source>
</evidence>
<sequence>MMITTLNKIRQIISFLVKARGCAFSTSHRRSLSGTFFSYSQIRAFGSIAPSPSDYGASQVEGTERSVWFAKHAVSLSNTIVWLSQKWRWLELEIREYAMCRRILVGVMIRLESRTIQM</sequence>
<comment type="caution">
    <text evidence="1">The sequence shown here is derived from an EMBL/GenBank/DDBJ whole genome shotgun (WGS) entry which is preliminary data.</text>
</comment>
<organism evidence="1 2">
    <name type="scientific">Ceratopteris richardii</name>
    <name type="common">Triangle waterfern</name>
    <dbReference type="NCBI Taxonomy" id="49495"/>
    <lineage>
        <taxon>Eukaryota</taxon>
        <taxon>Viridiplantae</taxon>
        <taxon>Streptophyta</taxon>
        <taxon>Embryophyta</taxon>
        <taxon>Tracheophyta</taxon>
        <taxon>Polypodiopsida</taxon>
        <taxon>Polypodiidae</taxon>
        <taxon>Polypodiales</taxon>
        <taxon>Pteridineae</taxon>
        <taxon>Pteridaceae</taxon>
        <taxon>Parkerioideae</taxon>
        <taxon>Ceratopteris</taxon>
    </lineage>
</organism>
<reference evidence="1" key="1">
    <citation type="submission" date="2021-08" db="EMBL/GenBank/DDBJ databases">
        <title>WGS assembly of Ceratopteris richardii.</title>
        <authorList>
            <person name="Marchant D.B."/>
            <person name="Chen G."/>
            <person name="Jenkins J."/>
            <person name="Shu S."/>
            <person name="Leebens-Mack J."/>
            <person name="Grimwood J."/>
            <person name="Schmutz J."/>
            <person name="Soltis P."/>
            <person name="Soltis D."/>
            <person name="Chen Z.-H."/>
        </authorList>
    </citation>
    <scope>NUCLEOTIDE SEQUENCE</scope>
    <source>
        <strain evidence="1">Whitten #5841</strain>
        <tissue evidence="1">Leaf</tissue>
    </source>
</reference>
<evidence type="ECO:0000313" key="1">
    <source>
        <dbReference type="EMBL" id="KAH7281196.1"/>
    </source>
</evidence>
<name>A0A8T2QC05_CERRI</name>
<accession>A0A8T2QC05</accession>
<dbReference type="Proteomes" id="UP000825935">
    <property type="component" value="Chromosome 36"/>
</dbReference>
<dbReference type="EMBL" id="CM035441">
    <property type="protein sequence ID" value="KAH7281197.1"/>
    <property type="molecule type" value="Genomic_DNA"/>
</dbReference>